<feature type="transmembrane region" description="Helical" evidence="1">
    <location>
        <begin position="6"/>
        <end position="31"/>
    </location>
</feature>
<evidence type="ECO:0000313" key="3">
    <source>
        <dbReference type="Proteomes" id="UP000008383"/>
    </source>
</evidence>
<name>D4D4R1_TRIVH</name>
<proteinExistence type="predicted"/>
<dbReference type="AlphaFoldDB" id="D4D4R1"/>
<organism evidence="2 3">
    <name type="scientific">Trichophyton verrucosum (strain HKI 0517)</name>
    <dbReference type="NCBI Taxonomy" id="663202"/>
    <lineage>
        <taxon>Eukaryota</taxon>
        <taxon>Fungi</taxon>
        <taxon>Dikarya</taxon>
        <taxon>Ascomycota</taxon>
        <taxon>Pezizomycotina</taxon>
        <taxon>Eurotiomycetes</taxon>
        <taxon>Eurotiomycetidae</taxon>
        <taxon>Onygenales</taxon>
        <taxon>Arthrodermataceae</taxon>
        <taxon>Trichophyton</taxon>
    </lineage>
</organism>
<dbReference type="EMBL" id="ACYE01000109">
    <property type="protein sequence ID" value="EFE43157.1"/>
    <property type="molecule type" value="Genomic_DNA"/>
</dbReference>
<reference evidence="3" key="1">
    <citation type="journal article" date="2011" name="Genome Biol.">
        <title>Comparative and functional genomics provide insights into the pathogenicity of dermatophytic fungi.</title>
        <authorList>
            <person name="Burmester A."/>
            <person name="Shelest E."/>
            <person name="Gloeckner G."/>
            <person name="Heddergott C."/>
            <person name="Schindler S."/>
            <person name="Staib P."/>
            <person name="Heidel A."/>
            <person name="Felder M."/>
            <person name="Petzold A."/>
            <person name="Szafranski K."/>
            <person name="Feuermann M."/>
            <person name="Pedruzzi I."/>
            <person name="Priebe S."/>
            <person name="Groth M."/>
            <person name="Winkler R."/>
            <person name="Li W."/>
            <person name="Kniemeyer O."/>
            <person name="Schroeckh V."/>
            <person name="Hertweck C."/>
            <person name="Hube B."/>
            <person name="White T.C."/>
            <person name="Platzer M."/>
            <person name="Guthke R."/>
            <person name="Heitman J."/>
            <person name="Woestemeyer J."/>
            <person name="Zipfel P.F."/>
            <person name="Monod M."/>
            <person name="Brakhage A.A."/>
        </authorList>
    </citation>
    <scope>NUCLEOTIDE SEQUENCE [LARGE SCALE GENOMIC DNA]</scope>
    <source>
        <strain evidence="3">HKI 0517</strain>
    </source>
</reference>
<evidence type="ECO:0000313" key="2">
    <source>
        <dbReference type="EMBL" id="EFE43157.1"/>
    </source>
</evidence>
<sequence length="56" mass="5992">MVDDLGVNYLVVILISFFSSADGGGGAAAVFPRVVRKKRPVKGRVSVYSHRLAALM</sequence>
<keyword evidence="3" id="KW-1185">Reference proteome</keyword>
<dbReference type="GeneID" id="9582355"/>
<keyword evidence="1" id="KW-0812">Transmembrane</keyword>
<dbReference type="RefSeq" id="XP_003023775.1">
    <property type="nucleotide sequence ID" value="XM_003023729.1"/>
</dbReference>
<protein>
    <submittedName>
        <fullName evidence="2">Uncharacterized protein</fullName>
    </submittedName>
</protein>
<keyword evidence="1" id="KW-1133">Transmembrane helix</keyword>
<accession>D4D4R1</accession>
<dbReference type="HOGENOM" id="CLU_3015903_0_0_1"/>
<keyword evidence="1" id="KW-0472">Membrane</keyword>
<comment type="caution">
    <text evidence="2">The sequence shown here is derived from an EMBL/GenBank/DDBJ whole genome shotgun (WGS) entry which is preliminary data.</text>
</comment>
<dbReference type="KEGG" id="tve:TRV_02077"/>
<dbReference type="Proteomes" id="UP000008383">
    <property type="component" value="Unassembled WGS sequence"/>
</dbReference>
<evidence type="ECO:0000256" key="1">
    <source>
        <dbReference type="SAM" id="Phobius"/>
    </source>
</evidence>
<gene>
    <name evidence="2" type="ORF">TRV_02077</name>
</gene>